<dbReference type="RefSeq" id="WP_076342320.1">
    <property type="nucleotide sequence ID" value="NZ_CAJTMI010000034.1"/>
</dbReference>
<feature type="transmembrane region" description="Helical" evidence="1">
    <location>
        <begin position="137"/>
        <end position="155"/>
    </location>
</feature>
<dbReference type="Proteomes" id="UP000186705">
    <property type="component" value="Unassembled WGS sequence"/>
</dbReference>
<dbReference type="PANTHER" id="PTHR36834:SF1">
    <property type="entry name" value="INTEGRAL MEMBRANE PROTEIN"/>
    <property type="match status" value="1"/>
</dbReference>
<protein>
    <recommendedName>
        <fullName evidence="2">VanZ-like domain-containing protein</fullName>
    </recommendedName>
</protein>
<keyword evidence="1" id="KW-0472">Membrane</keyword>
<feature type="transmembrane region" description="Helical" evidence="1">
    <location>
        <begin position="32"/>
        <end position="50"/>
    </location>
</feature>
<reference evidence="3 4" key="1">
    <citation type="submission" date="2016-11" db="EMBL/GenBank/DDBJ databases">
        <title>Description of two novel members of the family Erysipelotrichaceae: Ileibacterium lipovorans gen. nov., sp. nov. and Dubosiella newyorkensis, gen. nov., sp. nov.</title>
        <authorList>
            <person name="Cox L.M."/>
            <person name="Sohn J."/>
            <person name="Tyrrell K.L."/>
            <person name="Citron D.M."/>
            <person name="Lawson P.A."/>
            <person name="Patel N.B."/>
            <person name="Iizumi T."/>
            <person name="Perez-Perez G.I."/>
            <person name="Goldstein E.J."/>
            <person name="Blaser M.J."/>
        </authorList>
    </citation>
    <scope>NUCLEOTIDE SEQUENCE [LARGE SCALE GENOMIC DNA]</scope>
    <source>
        <strain evidence="3 4">NYU-BL-A4</strain>
    </source>
</reference>
<sequence>MINTFEFLTSFLPYFFLLNHLKKKGMLYISNPLFYLLVTFGVYIAGMLHFTDPSTIFDILDFTSADLNLNFVPFSTGISKIGYVLNVVLFVPFGVLIPLLFKEKHPFLETMGCGFLGSLFIEFSQLFNERVSDVDDLIMNTFGVFIGWLIYFVFFKKIGSYKLPLRWLFLFIFVLNIGRFFLFYWY</sequence>
<feature type="transmembrane region" description="Helical" evidence="1">
    <location>
        <begin position="81"/>
        <end position="100"/>
    </location>
</feature>
<feature type="domain" description="VanZ-like" evidence="2">
    <location>
        <begin position="43"/>
        <end position="154"/>
    </location>
</feature>
<dbReference type="AlphaFoldDB" id="A0A1U7NJT9"/>
<dbReference type="OrthoDB" id="9805025at2"/>
<accession>A0A1U7NJT9</accession>
<evidence type="ECO:0000313" key="3">
    <source>
        <dbReference type="EMBL" id="OLU44018.1"/>
    </source>
</evidence>
<name>A0A1U7NJT9_9FIRM</name>
<gene>
    <name evidence="3" type="ORF">BO225_11215</name>
</gene>
<dbReference type="PANTHER" id="PTHR36834">
    <property type="entry name" value="MEMBRANE PROTEIN-RELATED"/>
    <property type="match status" value="1"/>
</dbReference>
<dbReference type="EMBL" id="MPKA01000135">
    <property type="protein sequence ID" value="OLU44018.1"/>
    <property type="molecule type" value="Genomic_DNA"/>
</dbReference>
<comment type="caution">
    <text evidence="3">The sequence shown here is derived from an EMBL/GenBank/DDBJ whole genome shotgun (WGS) entry which is preliminary data.</text>
</comment>
<evidence type="ECO:0000259" key="2">
    <source>
        <dbReference type="Pfam" id="PF04892"/>
    </source>
</evidence>
<evidence type="ECO:0000313" key="4">
    <source>
        <dbReference type="Proteomes" id="UP000186705"/>
    </source>
</evidence>
<keyword evidence="1" id="KW-0812">Transmembrane</keyword>
<dbReference type="InterPro" id="IPR006976">
    <property type="entry name" value="VanZ-like"/>
</dbReference>
<keyword evidence="4" id="KW-1185">Reference proteome</keyword>
<feature type="transmembrane region" description="Helical" evidence="1">
    <location>
        <begin position="107"/>
        <end position="125"/>
    </location>
</feature>
<dbReference type="InterPro" id="IPR053150">
    <property type="entry name" value="Teicoplanin_resist-assoc"/>
</dbReference>
<proteinExistence type="predicted"/>
<keyword evidence="1" id="KW-1133">Transmembrane helix</keyword>
<dbReference type="Pfam" id="PF04892">
    <property type="entry name" value="VanZ"/>
    <property type="match status" value="1"/>
</dbReference>
<evidence type="ECO:0000256" key="1">
    <source>
        <dbReference type="SAM" id="Phobius"/>
    </source>
</evidence>
<organism evidence="3 4">
    <name type="scientific">Dubosiella newyorkensis</name>
    <dbReference type="NCBI Taxonomy" id="1862672"/>
    <lineage>
        <taxon>Bacteria</taxon>
        <taxon>Bacillati</taxon>
        <taxon>Bacillota</taxon>
        <taxon>Erysipelotrichia</taxon>
        <taxon>Erysipelotrichales</taxon>
        <taxon>Erysipelotrichaceae</taxon>
        <taxon>Dubosiella</taxon>
    </lineage>
</organism>
<dbReference type="GeneID" id="78276499"/>
<feature type="transmembrane region" description="Helical" evidence="1">
    <location>
        <begin position="167"/>
        <end position="185"/>
    </location>
</feature>
<dbReference type="STRING" id="1862672.BO225_11215"/>